<comment type="caution">
    <text evidence="1">The sequence shown here is derived from an EMBL/GenBank/DDBJ whole genome shotgun (WGS) entry which is preliminary data.</text>
</comment>
<dbReference type="EMBL" id="BJYZ01000010">
    <property type="protein sequence ID" value="GEO38403.1"/>
    <property type="molecule type" value="Genomic_DNA"/>
</dbReference>
<keyword evidence="2" id="KW-1185">Reference proteome</keyword>
<evidence type="ECO:0000313" key="1">
    <source>
        <dbReference type="EMBL" id="GEO38403.1"/>
    </source>
</evidence>
<gene>
    <name evidence="1" type="ORF">SAE02_25510</name>
</gene>
<reference evidence="1 2" key="1">
    <citation type="submission" date="2019-07" db="EMBL/GenBank/DDBJ databases">
        <title>Whole genome shotgun sequence of Skermanella aerolata NBRC 106429.</title>
        <authorList>
            <person name="Hosoyama A."/>
            <person name="Uohara A."/>
            <person name="Ohji S."/>
            <person name="Ichikawa N."/>
        </authorList>
    </citation>
    <scope>NUCLEOTIDE SEQUENCE [LARGE SCALE GENOMIC DNA]</scope>
    <source>
        <strain evidence="1 2">NBRC 106429</strain>
    </source>
</reference>
<name>A0A512DPK0_9PROT</name>
<evidence type="ECO:0000313" key="2">
    <source>
        <dbReference type="Proteomes" id="UP000321523"/>
    </source>
</evidence>
<dbReference type="Proteomes" id="UP000321523">
    <property type="component" value="Unassembled WGS sequence"/>
</dbReference>
<dbReference type="AlphaFoldDB" id="A0A512DPK0"/>
<accession>A0A512DPK0</accession>
<proteinExistence type="predicted"/>
<organism evidence="1 2">
    <name type="scientific">Skermanella aerolata</name>
    <dbReference type="NCBI Taxonomy" id="393310"/>
    <lineage>
        <taxon>Bacteria</taxon>
        <taxon>Pseudomonadati</taxon>
        <taxon>Pseudomonadota</taxon>
        <taxon>Alphaproteobacteria</taxon>
        <taxon>Rhodospirillales</taxon>
        <taxon>Azospirillaceae</taxon>
        <taxon>Skermanella</taxon>
    </lineage>
</organism>
<sequence length="73" mass="8219">MLRSLPVKRLRRCCSRETDACWDEHKGPFASSPTDGYVTVADIADIADLSVATLAVTNPNHSSYWFIQLTTYR</sequence>
<protein>
    <submittedName>
        <fullName evidence="1">Uncharacterized protein</fullName>
    </submittedName>
</protein>